<evidence type="ECO:0000313" key="9">
    <source>
        <dbReference type="EMBL" id="MBE9028533.1"/>
    </source>
</evidence>
<feature type="modified residue" description="4-aspartylphosphate" evidence="6">
    <location>
        <position position="54"/>
    </location>
</feature>
<accession>A0A928Z2V6</accession>
<dbReference type="EC" id="2.7.13.3" evidence="2"/>
<evidence type="ECO:0000256" key="1">
    <source>
        <dbReference type="ARBA" id="ARBA00000085"/>
    </source>
</evidence>
<dbReference type="Pfam" id="PF00512">
    <property type="entry name" value="HisKA"/>
    <property type="match status" value="1"/>
</dbReference>
<comment type="catalytic activity">
    <reaction evidence="1">
        <text>ATP + protein L-histidine = ADP + protein N-phospho-L-histidine.</text>
        <dbReference type="EC" id="2.7.13.3"/>
    </reaction>
</comment>
<dbReference type="PANTHER" id="PTHR43547">
    <property type="entry name" value="TWO-COMPONENT HISTIDINE KINASE"/>
    <property type="match status" value="1"/>
</dbReference>
<dbReference type="SUPFAM" id="SSF55874">
    <property type="entry name" value="ATPase domain of HSP90 chaperone/DNA topoisomerase II/histidine kinase"/>
    <property type="match status" value="1"/>
</dbReference>
<dbReference type="PRINTS" id="PR00344">
    <property type="entry name" value="BCTRLSENSOR"/>
</dbReference>
<dbReference type="InterPro" id="IPR011006">
    <property type="entry name" value="CheY-like_superfamily"/>
</dbReference>
<dbReference type="Proteomes" id="UP000625316">
    <property type="component" value="Unassembled WGS sequence"/>
</dbReference>
<gene>
    <name evidence="9" type="ORF">IQ266_02020</name>
</gene>
<evidence type="ECO:0000256" key="5">
    <source>
        <dbReference type="ARBA" id="ARBA00023012"/>
    </source>
</evidence>
<protein>
    <recommendedName>
        <fullName evidence="2">histidine kinase</fullName>
        <ecNumber evidence="2">2.7.13.3</ecNumber>
    </recommendedName>
</protein>
<dbReference type="Gene3D" id="1.10.287.130">
    <property type="match status" value="1"/>
</dbReference>
<dbReference type="Gene3D" id="3.30.565.10">
    <property type="entry name" value="Histidine kinase-like ATPase, C-terminal domain"/>
    <property type="match status" value="1"/>
</dbReference>
<dbReference type="InterPro" id="IPR036097">
    <property type="entry name" value="HisK_dim/P_sf"/>
</dbReference>
<feature type="domain" description="Histidine kinase" evidence="7">
    <location>
        <begin position="143"/>
        <end position="359"/>
    </location>
</feature>
<dbReference type="InterPro" id="IPR003661">
    <property type="entry name" value="HisK_dim/P_dom"/>
</dbReference>
<dbReference type="SUPFAM" id="SSF52172">
    <property type="entry name" value="CheY-like"/>
    <property type="match status" value="1"/>
</dbReference>
<feature type="domain" description="Response regulatory" evidence="8">
    <location>
        <begin position="5"/>
        <end position="121"/>
    </location>
</feature>
<proteinExistence type="predicted"/>
<sequence length="365" mass="40211">MNTPSILIVDDEPNNFDVIEVLLSNQGYQMHYAPSGAAAINHLDTFQPDLILLDVMMPGMDGIEVCKQIKTLAQWQAVPIVMVTALSSKSDLAECLAAGANDFISKPVNAIELRARVKSMLRIKQQYDDLQGLLKLREDMIRMVIHDLRNPLSTILLGLELLEVIDYSRDQQKQKLTQITTAAEELHLLIDDILQIALLESGKLRLNQTSIDLSDLVKSSVSSFEVIAQQKAQTLNIELGVDGQVVPVDGNMMRRTIDNLISNAIKFSPQNSAIQIRLSRLNSGDHQIQVIDSGPGIPEPLQQKIFEQYEVGTMMPNIAQIGLGLAFCKMVIEAHGGHIEASNHPKTGSIFTITLPMGEPVGLSF</sequence>
<organism evidence="9 10">
    <name type="scientific">Romeriopsis navalis LEGE 11480</name>
    <dbReference type="NCBI Taxonomy" id="2777977"/>
    <lineage>
        <taxon>Bacteria</taxon>
        <taxon>Bacillati</taxon>
        <taxon>Cyanobacteriota</taxon>
        <taxon>Cyanophyceae</taxon>
        <taxon>Leptolyngbyales</taxon>
        <taxon>Leptolyngbyaceae</taxon>
        <taxon>Romeriopsis</taxon>
        <taxon>Romeriopsis navalis</taxon>
    </lineage>
</organism>
<keyword evidence="3 6" id="KW-0597">Phosphoprotein</keyword>
<keyword evidence="4 9" id="KW-0808">Transferase</keyword>
<dbReference type="RefSeq" id="WP_264323357.1">
    <property type="nucleotide sequence ID" value="NZ_JADEXQ010000004.1"/>
</dbReference>
<keyword evidence="4 9" id="KW-0418">Kinase</keyword>
<dbReference type="InterPro" id="IPR004358">
    <property type="entry name" value="Sig_transdc_His_kin-like_C"/>
</dbReference>
<dbReference type="PANTHER" id="PTHR43547:SF2">
    <property type="entry name" value="HYBRID SIGNAL TRANSDUCTION HISTIDINE KINASE C"/>
    <property type="match status" value="1"/>
</dbReference>
<keyword evidence="10" id="KW-1185">Reference proteome</keyword>
<dbReference type="SMART" id="SM00388">
    <property type="entry name" value="HisKA"/>
    <property type="match status" value="1"/>
</dbReference>
<dbReference type="InterPro" id="IPR005467">
    <property type="entry name" value="His_kinase_dom"/>
</dbReference>
<dbReference type="AlphaFoldDB" id="A0A928Z2V6"/>
<dbReference type="PROSITE" id="PS50109">
    <property type="entry name" value="HIS_KIN"/>
    <property type="match status" value="1"/>
</dbReference>
<evidence type="ECO:0000259" key="7">
    <source>
        <dbReference type="PROSITE" id="PS50109"/>
    </source>
</evidence>
<evidence type="ECO:0000313" key="10">
    <source>
        <dbReference type="Proteomes" id="UP000625316"/>
    </source>
</evidence>
<dbReference type="EMBL" id="JADEXQ010000004">
    <property type="protein sequence ID" value="MBE9028533.1"/>
    <property type="molecule type" value="Genomic_DNA"/>
</dbReference>
<evidence type="ECO:0000256" key="6">
    <source>
        <dbReference type="PROSITE-ProRule" id="PRU00169"/>
    </source>
</evidence>
<reference evidence="9" key="1">
    <citation type="submission" date="2020-10" db="EMBL/GenBank/DDBJ databases">
        <authorList>
            <person name="Castelo-Branco R."/>
            <person name="Eusebio N."/>
            <person name="Adriana R."/>
            <person name="Vieira A."/>
            <person name="Brugerolle De Fraissinette N."/>
            <person name="Rezende De Castro R."/>
            <person name="Schneider M.P."/>
            <person name="Vasconcelos V."/>
            <person name="Leao P.N."/>
        </authorList>
    </citation>
    <scope>NUCLEOTIDE SEQUENCE</scope>
    <source>
        <strain evidence="9">LEGE 11480</strain>
    </source>
</reference>
<comment type="caution">
    <text evidence="9">The sequence shown here is derived from an EMBL/GenBank/DDBJ whole genome shotgun (WGS) entry which is preliminary data.</text>
</comment>
<name>A0A928Z2V6_9CYAN</name>
<dbReference type="Pfam" id="PF00072">
    <property type="entry name" value="Response_reg"/>
    <property type="match status" value="1"/>
</dbReference>
<keyword evidence="5" id="KW-0902">Two-component regulatory system</keyword>
<dbReference type="Pfam" id="PF02518">
    <property type="entry name" value="HATPase_c"/>
    <property type="match status" value="1"/>
</dbReference>
<evidence type="ECO:0000256" key="3">
    <source>
        <dbReference type="ARBA" id="ARBA00022553"/>
    </source>
</evidence>
<dbReference type="PROSITE" id="PS50110">
    <property type="entry name" value="RESPONSE_REGULATORY"/>
    <property type="match status" value="1"/>
</dbReference>
<dbReference type="InterPro" id="IPR036890">
    <property type="entry name" value="HATPase_C_sf"/>
</dbReference>
<evidence type="ECO:0000256" key="4">
    <source>
        <dbReference type="ARBA" id="ARBA00022777"/>
    </source>
</evidence>
<dbReference type="CDD" id="cd00082">
    <property type="entry name" value="HisKA"/>
    <property type="match status" value="1"/>
</dbReference>
<dbReference type="SMART" id="SM00448">
    <property type="entry name" value="REC"/>
    <property type="match status" value="1"/>
</dbReference>
<dbReference type="InterPro" id="IPR003594">
    <property type="entry name" value="HATPase_dom"/>
</dbReference>
<dbReference type="CDD" id="cd00075">
    <property type="entry name" value="HATPase"/>
    <property type="match status" value="1"/>
</dbReference>
<dbReference type="SMART" id="SM00387">
    <property type="entry name" value="HATPase_c"/>
    <property type="match status" value="1"/>
</dbReference>
<dbReference type="FunFam" id="3.40.50.2300:FF:000444">
    <property type="entry name" value="Sensory transduction histidine kinase"/>
    <property type="match status" value="1"/>
</dbReference>
<dbReference type="GO" id="GO:0000155">
    <property type="term" value="F:phosphorelay sensor kinase activity"/>
    <property type="evidence" value="ECO:0007669"/>
    <property type="project" value="InterPro"/>
</dbReference>
<dbReference type="InterPro" id="IPR001789">
    <property type="entry name" value="Sig_transdc_resp-reg_receiver"/>
</dbReference>
<dbReference type="Gene3D" id="3.40.50.2300">
    <property type="match status" value="1"/>
</dbReference>
<evidence type="ECO:0000259" key="8">
    <source>
        <dbReference type="PROSITE" id="PS50110"/>
    </source>
</evidence>
<dbReference type="SUPFAM" id="SSF47384">
    <property type="entry name" value="Homodimeric domain of signal transducing histidine kinase"/>
    <property type="match status" value="1"/>
</dbReference>
<evidence type="ECO:0000256" key="2">
    <source>
        <dbReference type="ARBA" id="ARBA00012438"/>
    </source>
</evidence>